<evidence type="ECO:0000259" key="16">
    <source>
        <dbReference type="PROSITE" id="PS50893"/>
    </source>
</evidence>
<evidence type="ECO:0000256" key="10">
    <source>
        <dbReference type="ARBA" id="ARBA00023136"/>
    </source>
</evidence>
<evidence type="ECO:0000256" key="15">
    <source>
        <dbReference type="ARBA" id="ARBA00047640"/>
    </source>
</evidence>
<comment type="function">
    <text evidence="11">Part of the ABC transporter complex GsiABCD involved in glutathione import. Responsible for energy coupling to the transport system.</text>
</comment>
<keyword evidence="7" id="KW-0547">Nucleotide-binding</keyword>
<keyword evidence="10" id="KW-0472">Membrane</keyword>
<keyword evidence="8" id="KW-0067">ATP-binding</keyword>
<reference evidence="17 18" key="1">
    <citation type="journal article" date="2014" name="Int. J. Syst. Evol. Microbiol.">
        <title>Complete genome sequence of Corynebacterium casei LMG S-19264T (=DSM 44701T), isolated from a smear-ripened cheese.</title>
        <authorList>
            <consortium name="US DOE Joint Genome Institute (JGI-PGF)"/>
            <person name="Walter F."/>
            <person name="Albersmeier A."/>
            <person name="Kalinowski J."/>
            <person name="Ruckert C."/>
        </authorList>
    </citation>
    <scope>NUCLEOTIDE SEQUENCE [LARGE SCALE GENOMIC DNA]</scope>
    <source>
        <strain evidence="17 18">CGMCC 1.15896</strain>
    </source>
</reference>
<dbReference type="CDD" id="cd03257">
    <property type="entry name" value="ABC_NikE_OppD_transporters"/>
    <property type="match status" value="1"/>
</dbReference>
<dbReference type="Proteomes" id="UP000596977">
    <property type="component" value="Unassembled WGS sequence"/>
</dbReference>
<keyword evidence="4" id="KW-0813">Transport</keyword>
<dbReference type="PROSITE" id="PS50893">
    <property type="entry name" value="ABC_TRANSPORTER_2"/>
    <property type="match status" value="1"/>
</dbReference>
<keyword evidence="18" id="KW-1185">Reference proteome</keyword>
<comment type="catalytic activity">
    <reaction evidence="15">
        <text>glutathione(out) + ATP + H2O = glutathione(in) + ADP + phosphate + H(+)</text>
        <dbReference type="Rhea" id="RHEA:29791"/>
        <dbReference type="ChEBI" id="CHEBI:15377"/>
        <dbReference type="ChEBI" id="CHEBI:15378"/>
        <dbReference type="ChEBI" id="CHEBI:30616"/>
        <dbReference type="ChEBI" id="CHEBI:43474"/>
        <dbReference type="ChEBI" id="CHEBI:57925"/>
        <dbReference type="ChEBI" id="CHEBI:456216"/>
        <dbReference type="EC" id="7.4.2.10"/>
    </reaction>
</comment>
<keyword evidence="9" id="KW-1278">Translocase</keyword>
<dbReference type="GO" id="GO:0016887">
    <property type="term" value="F:ATP hydrolysis activity"/>
    <property type="evidence" value="ECO:0007669"/>
    <property type="project" value="InterPro"/>
</dbReference>
<dbReference type="PANTHER" id="PTHR43776">
    <property type="entry name" value="TRANSPORT ATP-BINDING PROTEIN"/>
    <property type="match status" value="1"/>
</dbReference>
<dbReference type="AlphaFoldDB" id="A0A916VWU0"/>
<feature type="domain" description="ABC transporter" evidence="16">
    <location>
        <begin position="9"/>
        <end position="250"/>
    </location>
</feature>
<organism evidence="17 18">
    <name type="scientific">Pelagibacterium lentulum</name>
    <dbReference type="NCBI Taxonomy" id="2029865"/>
    <lineage>
        <taxon>Bacteria</taxon>
        <taxon>Pseudomonadati</taxon>
        <taxon>Pseudomonadota</taxon>
        <taxon>Alphaproteobacteria</taxon>
        <taxon>Hyphomicrobiales</taxon>
        <taxon>Devosiaceae</taxon>
        <taxon>Pelagibacterium</taxon>
    </lineage>
</organism>
<sequence>MTVPTAPLLSIEDLHVTFGRGRRSAHILKGVSLVLDRGKTLGLVGESGAGKSTVGNAILGLAPISSGRILFDGRSLNGLTGSDRRRLSRDIQVVFQDPLGSLNPALTIGASLAEPLQAQGQAGKSQDRIAQNLARVGMEADALSRYPAHFSGGQLQRLCIARALMLEPKLIILDEPVSALDLSVQGQVLNLLKDLQAETGVSFLFVSHDMAVVEYLAHDVAVIEAGVIVEKGPGQSLMHAPTQAYTQRLLDAILLPDPSRYGSGKPAPNMAI</sequence>
<proteinExistence type="inferred from homology"/>
<dbReference type="Gene3D" id="3.40.50.300">
    <property type="entry name" value="P-loop containing nucleotide triphosphate hydrolases"/>
    <property type="match status" value="1"/>
</dbReference>
<dbReference type="SMART" id="SM00382">
    <property type="entry name" value="AAA"/>
    <property type="match status" value="1"/>
</dbReference>
<keyword evidence="5" id="KW-1003">Cell membrane</keyword>
<dbReference type="GO" id="GO:0005524">
    <property type="term" value="F:ATP binding"/>
    <property type="evidence" value="ECO:0007669"/>
    <property type="project" value="UniProtKB-KW"/>
</dbReference>
<dbReference type="InterPro" id="IPR050319">
    <property type="entry name" value="ABC_transp_ATP-bind"/>
</dbReference>
<evidence type="ECO:0000256" key="14">
    <source>
        <dbReference type="ARBA" id="ARBA00041187"/>
    </source>
</evidence>
<evidence type="ECO:0000256" key="13">
    <source>
        <dbReference type="ARBA" id="ARBA00039050"/>
    </source>
</evidence>
<comment type="subcellular location">
    <subcellularLocation>
        <location evidence="2">Cell inner membrane</location>
    </subcellularLocation>
    <subcellularLocation>
        <location evidence="1">Membrane</location>
        <topology evidence="1">Peripheral membrane protein</topology>
    </subcellularLocation>
</comment>
<dbReference type="InterPro" id="IPR003593">
    <property type="entry name" value="AAA+_ATPase"/>
</dbReference>
<keyword evidence="6" id="KW-0997">Cell inner membrane</keyword>
<dbReference type="OrthoDB" id="9815712at2"/>
<dbReference type="GO" id="GO:0005886">
    <property type="term" value="C:plasma membrane"/>
    <property type="evidence" value="ECO:0007669"/>
    <property type="project" value="UniProtKB-SubCell"/>
</dbReference>
<evidence type="ECO:0000313" key="18">
    <source>
        <dbReference type="Proteomes" id="UP000596977"/>
    </source>
</evidence>
<evidence type="ECO:0000256" key="12">
    <source>
        <dbReference type="ARBA" id="ARBA00038416"/>
    </source>
</evidence>
<evidence type="ECO:0000313" key="17">
    <source>
        <dbReference type="EMBL" id="GGA48569.1"/>
    </source>
</evidence>
<accession>A0A916VWU0</accession>
<dbReference type="PROSITE" id="PS00211">
    <property type="entry name" value="ABC_TRANSPORTER_1"/>
    <property type="match status" value="1"/>
</dbReference>
<dbReference type="GO" id="GO:0055085">
    <property type="term" value="P:transmembrane transport"/>
    <property type="evidence" value="ECO:0007669"/>
    <property type="project" value="UniProtKB-ARBA"/>
</dbReference>
<evidence type="ECO:0000256" key="4">
    <source>
        <dbReference type="ARBA" id="ARBA00022448"/>
    </source>
</evidence>
<evidence type="ECO:0000256" key="8">
    <source>
        <dbReference type="ARBA" id="ARBA00022840"/>
    </source>
</evidence>
<dbReference type="EC" id="7.4.2.10" evidence="13"/>
<evidence type="ECO:0000256" key="7">
    <source>
        <dbReference type="ARBA" id="ARBA00022741"/>
    </source>
</evidence>
<dbReference type="RefSeq" id="WP_127074152.1">
    <property type="nucleotide sequence ID" value="NZ_BMKB01000003.1"/>
</dbReference>
<evidence type="ECO:0000256" key="11">
    <source>
        <dbReference type="ARBA" id="ARBA00037530"/>
    </source>
</evidence>
<dbReference type="EMBL" id="BMKB01000003">
    <property type="protein sequence ID" value="GGA48569.1"/>
    <property type="molecule type" value="Genomic_DNA"/>
</dbReference>
<evidence type="ECO:0000256" key="9">
    <source>
        <dbReference type="ARBA" id="ARBA00022967"/>
    </source>
</evidence>
<evidence type="ECO:0000256" key="5">
    <source>
        <dbReference type="ARBA" id="ARBA00022475"/>
    </source>
</evidence>
<name>A0A916VWU0_9HYPH</name>
<comment type="caution">
    <text evidence="17">The sequence shown here is derived from an EMBL/GenBank/DDBJ whole genome shotgun (WGS) entry which is preliminary data.</text>
</comment>
<dbReference type="InterPro" id="IPR027417">
    <property type="entry name" value="P-loop_NTPase"/>
</dbReference>
<protein>
    <recommendedName>
        <fullName evidence="14">Glutathione import ATP-binding protein GsiA</fullName>
        <ecNumber evidence="13">7.4.2.10</ecNumber>
    </recommendedName>
</protein>
<dbReference type="InterPro" id="IPR017871">
    <property type="entry name" value="ABC_transporter-like_CS"/>
</dbReference>
<comment type="similarity">
    <text evidence="12">Belongs to the ABC transporter superfamily. Glutathione importer (TC 3.A.1.5.11) family.</text>
</comment>
<evidence type="ECO:0000256" key="2">
    <source>
        <dbReference type="ARBA" id="ARBA00004533"/>
    </source>
</evidence>
<dbReference type="PANTHER" id="PTHR43776:SF15">
    <property type="entry name" value="GLUTATHIONE IMPORT ATP-BINDING PROTEIN GSIA"/>
    <property type="match status" value="1"/>
</dbReference>
<dbReference type="SUPFAM" id="SSF52540">
    <property type="entry name" value="P-loop containing nucleoside triphosphate hydrolases"/>
    <property type="match status" value="1"/>
</dbReference>
<evidence type="ECO:0000256" key="1">
    <source>
        <dbReference type="ARBA" id="ARBA00004170"/>
    </source>
</evidence>
<evidence type="ECO:0000256" key="6">
    <source>
        <dbReference type="ARBA" id="ARBA00022519"/>
    </source>
</evidence>
<gene>
    <name evidence="17" type="ORF">GCM10011499_17950</name>
</gene>
<evidence type="ECO:0000256" key="3">
    <source>
        <dbReference type="ARBA" id="ARBA00011469"/>
    </source>
</evidence>
<dbReference type="InterPro" id="IPR003439">
    <property type="entry name" value="ABC_transporter-like_ATP-bd"/>
</dbReference>
<dbReference type="Pfam" id="PF00005">
    <property type="entry name" value="ABC_tran"/>
    <property type="match status" value="1"/>
</dbReference>
<comment type="subunit">
    <text evidence="3">The complex is composed of two ATP-binding proteins (GsiA), two transmembrane proteins (GsiC and GsiD) and a solute-binding protein (GsiB).</text>
</comment>